<dbReference type="InterPro" id="IPR007842">
    <property type="entry name" value="HEPN_dom"/>
</dbReference>
<dbReference type="InterPro" id="IPR052226">
    <property type="entry name" value="UPF0332_toxin"/>
</dbReference>
<gene>
    <name evidence="3" type="ORF">OCV61_13275</name>
</gene>
<dbReference type="Proteomes" id="UP001652409">
    <property type="component" value="Unassembled WGS sequence"/>
</dbReference>
<reference evidence="3 4" key="1">
    <citation type="journal article" date="2021" name="ISME Commun">
        <title>Automated analysis of genomic sequences facilitates high-throughput and comprehensive description of bacteria.</title>
        <authorList>
            <person name="Hitch T.C.A."/>
        </authorList>
    </citation>
    <scope>NUCLEOTIDE SEQUENCE [LARGE SCALE GENOMIC DNA]</scope>
    <source>
        <strain evidence="3 4">Sanger_23</strain>
    </source>
</reference>
<dbReference type="PANTHER" id="PTHR36565:SF1">
    <property type="entry name" value="UPF0332 PROTEIN TM_1000"/>
    <property type="match status" value="1"/>
</dbReference>
<protein>
    <submittedName>
        <fullName evidence="3">HEPN domain-containing protein</fullName>
    </submittedName>
</protein>
<dbReference type="RefSeq" id="WP_158422194.1">
    <property type="nucleotide sequence ID" value="NZ_JAOQJL010000029.1"/>
</dbReference>
<dbReference type="Pfam" id="PF05168">
    <property type="entry name" value="HEPN"/>
    <property type="match status" value="1"/>
</dbReference>
<name>A0ABT2TVV3_9FIRM</name>
<dbReference type="PANTHER" id="PTHR36565">
    <property type="entry name" value="UPF0332 PROTEIN TM_1000"/>
    <property type="match status" value="1"/>
</dbReference>
<feature type="domain" description="HEPN" evidence="2">
    <location>
        <begin position="13"/>
        <end position="125"/>
    </location>
</feature>
<accession>A0ABT2TVV3</accession>
<keyword evidence="4" id="KW-1185">Reference proteome</keyword>
<comment type="caution">
    <text evidence="3">The sequence shown here is derived from an EMBL/GenBank/DDBJ whole genome shotgun (WGS) entry which is preliminary data.</text>
</comment>
<dbReference type="EMBL" id="JAOQJL010000029">
    <property type="protein sequence ID" value="MCU6766370.1"/>
    <property type="molecule type" value="Genomic_DNA"/>
</dbReference>
<evidence type="ECO:0000313" key="3">
    <source>
        <dbReference type="EMBL" id="MCU6766370.1"/>
    </source>
</evidence>
<evidence type="ECO:0000259" key="2">
    <source>
        <dbReference type="Pfam" id="PF05168"/>
    </source>
</evidence>
<comment type="similarity">
    <text evidence="1">Belongs to the UPF0332 family.</text>
</comment>
<evidence type="ECO:0000313" key="4">
    <source>
        <dbReference type="Proteomes" id="UP001652409"/>
    </source>
</evidence>
<sequence>MSEKKIDLCIYRMRSAIETLGVSALCLESQHYKDSINRSYYAAFYAVKAVLALEEIDFKRHKDAVAHFNKTYVATDIFPREIGKKLGRLKQERETSDYDDFYIASSTDAEEQYAAAELIIAEVKKYLDRKNIQY</sequence>
<evidence type="ECO:0000256" key="1">
    <source>
        <dbReference type="ARBA" id="ARBA00038248"/>
    </source>
</evidence>
<organism evidence="3 4">
    <name type="scientific">Blautia ammoniilytica</name>
    <dbReference type="NCBI Taxonomy" id="2981782"/>
    <lineage>
        <taxon>Bacteria</taxon>
        <taxon>Bacillati</taxon>
        <taxon>Bacillota</taxon>
        <taxon>Clostridia</taxon>
        <taxon>Lachnospirales</taxon>
        <taxon>Lachnospiraceae</taxon>
        <taxon>Blautia</taxon>
    </lineage>
</organism>
<dbReference type="SUPFAM" id="SSF81593">
    <property type="entry name" value="Nucleotidyltransferase substrate binding subunit/domain"/>
    <property type="match status" value="1"/>
</dbReference>
<dbReference type="Gene3D" id="1.20.120.330">
    <property type="entry name" value="Nucleotidyltransferases domain 2"/>
    <property type="match status" value="1"/>
</dbReference>
<proteinExistence type="inferred from homology"/>